<dbReference type="EMBL" id="CP074694">
    <property type="protein sequence ID" value="QVL31936.1"/>
    <property type="molecule type" value="Genomic_DNA"/>
</dbReference>
<name>A0A8E6B543_9BACT</name>
<proteinExistence type="predicted"/>
<evidence type="ECO:0000313" key="1">
    <source>
        <dbReference type="EMBL" id="QVL31936.1"/>
    </source>
</evidence>
<dbReference type="RefSeq" id="WP_213496412.1">
    <property type="nucleotide sequence ID" value="NZ_CP074694.1"/>
</dbReference>
<accession>A0A8E6B543</accession>
<reference evidence="1" key="1">
    <citation type="submission" date="2021-05" db="EMBL/GenBank/DDBJ databases">
        <title>Complete genome sequence of the cellulolytic planctomycete Telmatocola sphagniphila SP2T and characterization of the first cellulase from planctomycetes.</title>
        <authorList>
            <person name="Rakitin A.L."/>
            <person name="Beletsky A.V."/>
            <person name="Naumoff D.G."/>
            <person name="Kulichevskaya I.S."/>
            <person name="Mardanov A.V."/>
            <person name="Ravin N.V."/>
            <person name="Dedysh S.N."/>
        </authorList>
    </citation>
    <scope>NUCLEOTIDE SEQUENCE</scope>
    <source>
        <strain evidence="1">SP2T</strain>
    </source>
</reference>
<evidence type="ECO:0000313" key="2">
    <source>
        <dbReference type="Proteomes" id="UP000676194"/>
    </source>
</evidence>
<dbReference type="Proteomes" id="UP000676194">
    <property type="component" value="Chromosome"/>
</dbReference>
<organism evidence="1 2">
    <name type="scientific">Telmatocola sphagniphila</name>
    <dbReference type="NCBI Taxonomy" id="1123043"/>
    <lineage>
        <taxon>Bacteria</taxon>
        <taxon>Pseudomonadati</taxon>
        <taxon>Planctomycetota</taxon>
        <taxon>Planctomycetia</taxon>
        <taxon>Gemmatales</taxon>
        <taxon>Gemmataceae</taxon>
    </lineage>
</organism>
<dbReference type="AlphaFoldDB" id="A0A8E6B543"/>
<gene>
    <name evidence="1" type="ORF">KIH39_24380</name>
</gene>
<dbReference type="KEGG" id="tsph:KIH39_24380"/>
<protein>
    <submittedName>
        <fullName evidence="1">Uncharacterized protein</fullName>
    </submittedName>
</protein>
<sequence>MFKIILGGATGLGLLVTGYFIYESMICESDLGPSCCKKTAPAACTETQAISISCCDSEAIPACCAPPSKASALAAGDKNSIEVIPVMPKEVAGN</sequence>
<keyword evidence="2" id="KW-1185">Reference proteome</keyword>